<dbReference type="AlphaFoldDB" id="A0A9P7KGE6"/>
<evidence type="ECO:0000313" key="2">
    <source>
        <dbReference type="Proteomes" id="UP000717328"/>
    </source>
</evidence>
<proteinExistence type="predicted"/>
<reference evidence="1" key="2">
    <citation type="submission" date="2021-10" db="EMBL/GenBank/DDBJ databases">
        <title>Phylogenomics reveals ancestral predisposition of the termite-cultivated fungus Termitomyces towards a domesticated lifestyle.</title>
        <authorList>
            <person name="Auxier B."/>
            <person name="Grum-Grzhimaylo A."/>
            <person name="Cardenas M.E."/>
            <person name="Lodge J.D."/>
            <person name="Laessoe T."/>
            <person name="Pedersen O."/>
            <person name="Smith M.E."/>
            <person name="Kuyper T.W."/>
            <person name="Franco-Molano E.A."/>
            <person name="Baroni T.J."/>
            <person name="Aanen D.K."/>
        </authorList>
    </citation>
    <scope>NUCLEOTIDE SEQUENCE</scope>
    <source>
        <strain evidence="1">D49</strain>
    </source>
</reference>
<gene>
    <name evidence="1" type="ORF">H0H81_008724</name>
</gene>
<dbReference type="OrthoDB" id="120976at2759"/>
<keyword evidence="2" id="KW-1185">Reference proteome</keyword>
<sequence length="435" mass="48605">MFRFLVPSIDENNPFYCPSVSAASYLQSLQLQRRKTGARKSRNRLLQSFARALESALKENTDSSDEETVLGHKLTPTANSSSEEKLYGFAYSIPAWERDHGEDSWDGLKGRSKVLKRQRTDFSDIQGPHKYAKSNNSVHDSSFDVSVKHEKLVYSAIPGSPFTPPPKINDQNLALELRVRDLEDQLYGPRIGTESPRGIQPLVEVIDRILPGIRFKERVYGLPILSHQSIVDFLGSNGYLNPRILNVFRTSEVRWITLTESLAESNGLNLQCGDILPSKNLRKAFSLTNHSLSIGSNPGITDDAVPPLLLLRKLSFLSILDTGIHMPGLRRLAKTIYDEDRVIDIEIPTACEDYVDGEIHKKYALDPRPPLITDPAVCRQLSTAALQRNLEAHAEINPAILAVGSKLEMAERLQGILEMRMADILVRDMILGVDG</sequence>
<accession>A0A9P7KGE6</accession>
<name>A0A9P7KGE6_9AGAR</name>
<organism evidence="1 2">
    <name type="scientific">Sphagnurus paluster</name>
    <dbReference type="NCBI Taxonomy" id="117069"/>
    <lineage>
        <taxon>Eukaryota</taxon>
        <taxon>Fungi</taxon>
        <taxon>Dikarya</taxon>
        <taxon>Basidiomycota</taxon>
        <taxon>Agaricomycotina</taxon>
        <taxon>Agaricomycetes</taxon>
        <taxon>Agaricomycetidae</taxon>
        <taxon>Agaricales</taxon>
        <taxon>Tricholomatineae</taxon>
        <taxon>Lyophyllaceae</taxon>
        <taxon>Sphagnurus</taxon>
    </lineage>
</organism>
<comment type="caution">
    <text evidence="1">The sequence shown here is derived from an EMBL/GenBank/DDBJ whole genome shotgun (WGS) entry which is preliminary data.</text>
</comment>
<protein>
    <submittedName>
        <fullName evidence="1">Uncharacterized protein</fullName>
    </submittedName>
</protein>
<dbReference type="EMBL" id="JABCKI010000246">
    <property type="protein sequence ID" value="KAG5651416.1"/>
    <property type="molecule type" value="Genomic_DNA"/>
</dbReference>
<evidence type="ECO:0000313" key="1">
    <source>
        <dbReference type="EMBL" id="KAG5651416.1"/>
    </source>
</evidence>
<dbReference type="Proteomes" id="UP000717328">
    <property type="component" value="Unassembled WGS sequence"/>
</dbReference>
<reference evidence="1" key="1">
    <citation type="submission" date="2021-02" db="EMBL/GenBank/DDBJ databases">
        <authorList>
            <person name="Nieuwenhuis M."/>
            <person name="Van De Peppel L.J.J."/>
        </authorList>
    </citation>
    <scope>NUCLEOTIDE SEQUENCE</scope>
    <source>
        <strain evidence="1">D49</strain>
    </source>
</reference>